<comment type="caution">
    <text evidence="12">The sequence shown here is derived from an EMBL/GenBank/DDBJ whole genome shotgun (WGS) entry which is preliminary data.</text>
</comment>
<name>A0ABW2GMB9_9ACTN</name>
<dbReference type="NCBIfam" id="TIGR00831">
    <property type="entry name" value="a_cpa1"/>
    <property type="match status" value="1"/>
</dbReference>
<feature type="transmembrane region" description="Helical" evidence="10">
    <location>
        <begin position="53"/>
        <end position="75"/>
    </location>
</feature>
<dbReference type="Gene3D" id="6.10.140.1330">
    <property type="match status" value="1"/>
</dbReference>
<evidence type="ECO:0000313" key="13">
    <source>
        <dbReference type="Proteomes" id="UP001596413"/>
    </source>
</evidence>
<evidence type="ECO:0000256" key="8">
    <source>
        <dbReference type="ARBA" id="ARBA00023136"/>
    </source>
</evidence>
<feature type="transmembrane region" description="Helical" evidence="10">
    <location>
        <begin position="299"/>
        <end position="322"/>
    </location>
</feature>
<evidence type="ECO:0000256" key="2">
    <source>
        <dbReference type="ARBA" id="ARBA00022448"/>
    </source>
</evidence>
<accession>A0ABW2GMB9</accession>
<dbReference type="InterPro" id="IPR006153">
    <property type="entry name" value="Cation/H_exchanger_TM"/>
</dbReference>
<keyword evidence="4 10" id="KW-0812">Transmembrane</keyword>
<keyword evidence="10" id="KW-0050">Antiport</keyword>
<feature type="transmembrane region" description="Helical" evidence="10">
    <location>
        <begin position="266"/>
        <end position="287"/>
    </location>
</feature>
<comment type="subcellular location">
    <subcellularLocation>
        <location evidence="1 10">Cell membrane</location>
        <topology evidence="1 10">Multi-pass membrane protein</topology>
    </subcellularLocation>
</comment>
<keyword evidence="5 10" id="KW-1133">Transmembrane helix</keyword>
<feature type="transmembrane region" description="Helical" evidence="10">
    <location>
        <begin position="385"/>
        <end position="412"/>
    </location>
</feature>
<keyword evidence="2 10" id="KW-0813">Transport</keyword>
<feature type="transmembrane region" description="Helical" evidence="10">
    <location>
        <begin position="350"/>
        <end position="370"/>
    </location>
</feature>
<dbReference type="RefSeq" id="WP_386418254.1">
    <property type="nucleotide sequence ID" value="NZ_JBHSZO010000051.1"/>
</dbReference>
<comment type="similarity">
    <text evidence="10">Belongs to the monovalent cation:proton antiporter 1 (CPA1) transporter (TC 2.A.36) family.</text>
</comment>
<keyword evidence="8 10" id="KW-0472">Membrane</keyword>
<dbReference type="PANTHER" id="PTHR10110">
    <property type="entry name" value="SODIUM/HYDROGEN EXCHANGER"/>
    <property type="match status" value="1"/>
</dbReference>
<evidence type="ECO:0000256" key="1">
    <source>
        <dbReference type="ARBA" id="ARBA00004651"/>
    </source>
</evidence>
<evidence type="ECO:0000256" key="5">
    <source>
        <dbReference type="ARBA" id="ARBA00022989"/>
    </source>
</evidence>
<feature type="transmembrane region" description="Helical" evidence="10">
    <location>
        <begin position="82"/>
        <end position="104"/>
    </location>
</feature>
<feature type="domain" description="Cation/H+ exchanger transmembrane" evidence="11">
    <location>
        <begin position="14"/>
        <end position="409"/>
    </location>
</feature>
<keyword evidence="13" id="KW-1185">Reference proteome</keyword>
<dbReference type="PANTHER" id="PTHR10110:SF86">
    <property type="entry name" value="SODIUM_HYDROGEN EXCHANGER 7"/>
    <property type="match status" value="1"/>
</dbReference>
<feature type="transmembrane region" description="Helical" evidence="10">
    <location>
        <begin position="181"/>
        <end position="201"/>
    </location>
</feature>
<dbReference type="Proteomes" id="UP001596413">
    <property type="component" value="Unassembled WGS sequence"/>
</dbReference>
<organism evidence="12 13">
    <name type="scientific">Streptomyces polyrhachis</name>
    <dbReference type="NCBI Taxonomy" id="1282885"/>
    <lineage>
        <taxon>Bacteria</taxon>
        <taxon>Bacillati</taxon>
        <taxon>Actinomycetota</taxon>
        <taxon>Actinomycetes</taxon>
        <taxon>Kitasatosporales</taxon>
        <taxon>Streptomycetaceae</taxon>
        <taxon>Streptomyces</taxon>
    </lineage>
</organism>
<evidence type="ECO:0000256" key="4">
    <source>
        <dbReference type="ARBA" id="ARBA00022692"/>
    </source>
</evidence>
<evidence type="ECO:0000256" key="6">
    <source>
        <dbReference type="ARBA" id="ARBA00023053"/>
    </source>
</evidence>
<feature type="transmembrane region" description="Helical" evidence="10">
    <location>
        <begin position="221"/>
        <end position="245"/>
    </location>
</feature>
<keyword evidence="7 10" id="KW-0406">Ion transport</keyword>
<gene>
    <name evidence="12" type="ORF">ACFQLX_23555</name>
</gene>
<evidence type="ECO:0000256" key="7">
    <source>
        <dbReference type="ARBA" id="ARBA00023065"/>
    </source>
</evidence>
<comment type="caution">
    <text evidence="10">Lacks conserved residue(s) required for the propagation of feature annotation.</text>
</comment>
<proteinExistence type="inferred from homology"/>
<sequence length="540" mass="57185">MNAFPVLALVAGAAAVAGIARRTPVPAPLLLVAAGLLASYVPGVPAYTLDPHIVLPLMLPPLLHTAALESSYLGLRANLRAVGLLSVGYVLFATAAVGLTAYAVVPGLPLSVALVLGAVVAPPDAVAATAIARRVGLPPRITTVLQGESLINDATALTAYKVALAAAVGEAVGWGAGLGEFALAALGGVGVGLALMVPLHLLRTRLREPLLQNTMSLLIPFVAYALAEEVHASGVLAVVAVGLYLGHRAWQVDFATRLQEAAVWRMVGFVLESVVFALIGLQLPVVVRGLGHFGVGAALWYAVAVLGAVVLSRFVWVYPAAYGPRFTVRGGRLTGRLLAPPGRRPPWRSMFIVSWAGMRGVVSLAIAFSIPQHTVDGAPFPARDLVLFLTFTTVIGTLVGQGLTLPALIRLLKVRGGDAQRETLAEAQAQSEASRAAHERLEALLAEPANRLPQPLEDRLRAVLERRRNAVWERLGGVDEATGETADATYRRLAREVIDAERETFVALRDARRIDDELLRTLLRRLDLEEAAAYREAGGE</sequence>
<evidence type="ECO:0000259" key="11">
    <source>
        <dbReference type="Pfam" id="PF00999"/>
    </source>
</evidence>
<evidence type="ECO:0000256" key="9">
    <source>
        <dbReference type="ARBA" id="ARBA00023201"/>
    </source>
</evidence>
<comment type="function">
    <text evidence="10">Na(+)/H(+) antiporter that extrudes sodium in exchange for external protons.</text>
</comment>
<dbReference type="InterPro" id="IPR004705">
    <property type="entry name" value="Cation/H_exchanger_CPA1_bac"/>
</dbReference>
<evidence type="ECO:0000313" key="12">
    <source>
        <dbReference type="EMBL" id="MFC7221111.1"/>
    </source>
</evidence>
<keyword evidence="6 10" id="KW-0915">Sodium</keyword>
<dbReference type="InterPro" id="IPR018422">
    <property type="entry name" value="Cation/H_exchanger_CPA1"/>
</dbReference>
<dbReference type="Pfam" id="PF00999">
    <property type="entry name" value="Na_H_Exchanger"/>
    <property type="match status" value="1"/>
</dbReference>
<keyword evidence="3 10" id="KW-1003">Cell membrane</keyword>
<evidence type="ECO:0000256" key="10">
    <source>
        <dbReference type="RuleBase" id="RU366002"/>
    </source>
</evidence>
<keyword evidence="9 10" id="KW-0739">Sodium transport</keyword>
<dbReference type="EMBL" id="JBHSZO010000051">
    <property type="protein sequence ID" value="MFC7221111.1"/>
    <property type="molecule type" value="Genomic_DNA"/>
</dbReference>
<protein>
    <submittedName>
        <fullName evidence="12">Na+/H+ antiporter</fullName>
    </submittedName>
</protein>
<evidence type="ECO:0000256" key="3">
    <source>
        <dbReference type="ARBA" id="ARBA00022475"/>
    </source>
</evidence>
<reference evidence="13" key="1">
    <citation type="journal article" date="2019" name="Int. J. Syst. Evol. Microbiol.">
        <title>The Global Catalogue of Microorganisms (GCM) 10K type strain sequencing project: providing services to taxonomists for standard genome sequencing and annotation.</title>
        <authorList>
            <consortium name="The Broad Institute Genomics Platform"/>
            <consortium name="The Broad Institute Genome Sequencing Center for Infectious Disease"/>
            <person name="Wu L."/>
            <person name="Ma J."/>
        </authorList>
    </citation>
    <scope>NUCLEOTIDE SEQUENCE [LARGE SCALE GENOMIC DNA]</scope>
    <source>
        <strain evidence="13">CGMCC 1.13681</strain>
    </source>
</reference>